<evidence type="ECO:0000313" key="1">
    <source>
        <dbReference type="EMBL" id="ACN92761.1"/>
    </source>
</evidence>
<geneLocation type="plasmid" evidence="1 2">
    <name>118a_lp32-3</name>
</geneLocation>
<name>A0A7U4DIR7_BORBG</name>
<evidence type="ECO:0000313" key="2">
    <source>
        <dbReference type="Proteomes" id="UP000006208"/>
    </source>
</evidence>
<dbReference type="Proteomes" id="UP000006208">
    <property type="component" value="Plasmid 118a_lp32-3"/>
</dbReference>
<dbReference type="AlphaFoldDB" id="A0A7U4DIR7"/>
<reference evidence="1 2" key="1">
    <citation type="journal article" date="2011" name="J. Bacteriol.">
        <title>Whole-genome sequences of thirteen isolates of Borrelia burgdorferi.</title>
        <authorList>
            <person name="Schutzer S.E."/>
            <person name="Fraser-Liggett C.M."/>
            <person name="Casjens S.R."/>
            <person name="Qiu W.G."/>
            <person name="Dunn J.J."/>
            <person name="Mongodin E.F."/>
            <person name="Luft B.J."/>
        </authorList>
    </citation>
    <scope>NUCLEOTIDE SEQUENCE [LARGE SCALE GENOMIC DNA]</scope>
    <source>
        <strain evidence="1 2">118a</strain>
        <plasmid evidence="1 2">118a_lp32-3</plasmid>
    </source>
</reference>
<protein>
    <submittedName>
        <fullName evidence="1">Uncharacterized protein</fullName>
    </submittedName>
</protein>
<keyword evidence="1" id="KW-0614">Plasmid</keyword>
<gene>
    <name evidence="1" type="ORF">BBU118A_S29</name>
</gene>
<sequence>MVGAAKKIEGATDGEAKILGKLGLQLIKVLLRTRRVLMGLLMG</sequence>
<proteinExistence type="predicted"/>
<organism evidence="1 2">
    <name type="scientific">Borreliella burgdorferi 118a</name>
    <dbReference type="NCBI Taxonomy" id="476210"/>
    <lineage>
        <taxon>Bacteria</taxon>
        <taxon>Pseudomonadati</taxon>
        <taxon>Spirochaetota</taxon>
        <taxon>Spirochaetia</taxon>
        <taxon>Spirochaetales</taxon>
        <taxon>Borreliaceae</taxon>
        <taxon>Borreliella</taxon>
    </lineage>
</organism>
<dbReference type="EMBL" id="CP001530">
    <property type="protein sequence ID" value="ACN92761.1"/>
    <property type="molecule type" value="Genomic_DNA"/>
</dbReference>
<accession>A0A7U4DIR7</accession>